<feature type="compositionally biased region" description="Basic and acidic residues" evidence="11">
    <location>
        <begin position="858"/>
        <end position="867"/>
    </location>
</feature>
<evidence type="ECO:0000256" key="11">
    <source>
        <dbReference type="SAM" id="MobiDB-lite"/>
    </source>
</evidence>
<name>A0AAN7LC67_9MYRT</name>
<evidence type="ECO:0000256" key="10">
    <source>
        <dbReference type="ARBA" id="ARBA00023242"/>
    </source>
</evidence>
<dbReference type="GO" id="GO:0005524">
    <property type="term" value="F:ATP binding"/>
    <property type="evidence" value="ECO:0007669"/>
    <property type="project" value="UniProtKB-KW"/>
</dbReference>
<dbReference type="GO" id="GO:0005634">
    <property type="term" value="C:nucleus"/>
    <property type="evidence" value="ECO:0007669"/>
    <property type="project" value="UniProtKB-SubCell"/>
</dbReference>
<dbReference type="AlphaFoldDB" id="A0AAN7LC67"/>
<comment type="similarity">
    <text evidence="2">Belongs to the RuvB family.</text>
</comment>
<dbReference type="FunFam" id="1.10.8.60:FF:000010">
    <property type="entry name" value="RuvB-like helicase"/>
    <property type="match status" value="1"/>
</dbReference>
<feature type="domain" description="AAA+ ATPase" evidence="12">
    <location>
        <begin position="62"/>
        <end position="364"/>
    </location>
</feature>
<dbReference type="SUPFAM" id="SSF52540">
    <property type="entry name" value="P-loop containing nucleoside triphosphate hydrolases"/>
    <property type="match status" value="1"/>
</dbReference>
<evidence type="ECO:0000256" key="8">
    <source>
        <dbReference type="ARBA" id="ARBA00022806"/>
    </source>
</evidence>
<keyword evidence="6" id="KW-0547">Nucleotide-binding</keyword>
<proteinExistence type="inferred from homology"/>
<dbReference type="GO" id="GO:0016787">
    <property type="term" value="F:hydrolase activity"/>
    <property type="evidence" value="ECO:0007669"/>
    <property type="project" value="UniProtKB-KW"/>
</dbReference>
<dbReference type="InterPro" id="IPR003591">
    <property type="entry name" value="Leu-rich_rpt_typical-subtyp"/>
</dbReference>
<dbReference type="Gene3D" id="3.80.10.10">
    <property type="entry name" value="Ribonuclease Inhibitor"/>
    <property type="match status" value="3"/>
</dbReference>
<dbReference type="EMBL" id="JAXIOK010000001">
    <property type="protein sequence ID" value="KAK4780143.1"/>
    <property type="molecule type" value="Genomic_DNA"/>
</dbReference>
<dbReference type="PANTHER" id="PTHR11093">
    <property type="entry name" value="RUVB-RELATED REPTIN AND PONTIN"/>
    <property type="match status" value="1"/>
</dbReference>
<protein>
    <recommendedName>
        <fullName evidence="3">DNA helicase</fullName>
        <ecNumber evidence="3">3.6.4.12</ecNumber>
    </recommendedName>
</protein>
<dbReference type="InterPro" id="IPR003593">
    <property type="entry name" value="AAA+_ATPase"/>
</dbReference>
<reference evidence="13 14" key="1">
    <citation type="journal article" date="2023" name="Hortic Res">
        <title>Pangenome of water caltrop reveals structural variations and asymmetric subgenome divergence after allopolyploidization.</title>
        <authorList>
            <person name="Zhang X."/>
            <person name="Chen Y."/>
            <person name="Wang L."/>
            <person name="Yuan Y."/>
            <person name="Fang M."/>
            <person name="Shi L."/>
            <person name="Lu R."/>
            <person name="Comes H.P."/>
            <person name="Ma Y."/>
            <person name="Chen Y."/>
            <person name="Huang G."/>
            <person name="Zhou Y."/>
            <person name="Zheng Z."/>
            <person name="Qiu Y."/>
        </authorList>
    </citation>
    <scope>NUCLEOTIDE SEQUENCE [LARGE SCALE GENOMIC DNA]</scope>
    <source>
        <tissue evidence="13">Roots</tissue>
    </source>
</reference>
<keyword evidence="10" id="KW-0539">Nucleus</keyword>
<evidence type="ECO:0000256" key="5">
    <source>
        <dbReference type="ARBA" id="ARBA00022737"/>
    </source>
</evidence>
<dbReference type="GO" id="GO:0003678">
    <property type="term" value="F:DNA helicase activity"/>
    <property type="evidence" value="ECO:0007669"/>
    <property type="project" value="UniProtKB-EC"/>
</dbReference>
<evidence type="ECO:0000256" key="6">
    <source>
        <dbReference type="ARBA" id="ARBA00022741"/>
    </source>
</evidence>
<dbReference type="SUPFAM" id="SSF52058">
    <property type="entry name" value="L domain-like"/>
    <property type="match status" value="1"/>
</dbReference>
<evidence type="ECO:0000256" key="4">
    <source>
        <dbReference type="ARBA" id="ARBA00022614"/>
    </source>
</evidence>
<accession>A0AAN7LC67</accession>
<evidence type="ECO:0000256" key="9">
    <source>
        <dbReference type="ARBA" id="ARBA00022840"/>
    </source>
</evidence>
<keyword evidence="7" id="KW-0378">Hydrolase</keyword>
<dbReference type="Pfam" id="PF06068">
    <property type="entry name" value="TIP49"/>
    <property type="match status" value="1"/>
</dbReference>
<feature type="region of interest" description="Disordered" evidence="11">
    <location>
        <begin position="770"/>
        <end position="829"/>
    </location>
</feature>
<keyword evidence="14" id="KW-1185">Reference proteome</keyword>
<dbReference type="FunFam" id="2.40.50.360:FF:000001">
    <property type="entry name" value="RuvB-like helicase"/>
    <property type="match status" value="1"/>
</dbReference>
<evidence type="ECO:0000256" key="1">
    <source>
        <dbReference type="ARBA" id="ARBA00004123"/>
    </source>
</evidence>
<dbReference type="InterPro" id="IPR001611">
    <property type="entry name" value="Leu-rich_rpt"/>
</dbReference>
<evidence type="ECO:0000256" key="3">
    <source>
        <dbReference type="ARBA" id="ARBA00012551"/>
    </source>
</evidence>
<dbReference type="SMART" id="SM00382">
    <property type="entry name" value="AAA"/>
    <property type="match status" value="1"/>
</dbReference>
<dbReference type="InterPro" id="IPR027417">
    <property type="entry name" value="P-loop_NTPase"/>
</dbReference>
<evidence type="ECO:0000256" key="2">
    <source>
        <dbReference type="ARBA" id="ARBA00007519"/>
    </source>
</evidence>
<keyword evidence="5" id="KW-0677">Repeat</keyword>
<gene>
    <name evidence="13" type="ORF">SAY87_016249</name>
</gene>
<dbReference type="Gene3D" id="3.40.50.300">
    <property type="entry name" value="P-loop containing nucleotide triphosphate hydrolases"/>
    <property type="match status" value="1"/>
</dbReference>
<feature type="region of interest" description="Disordered" evidence="11">
    <location>
        <begin position="446"/>
        <end position="465"/>
    </location>
</feature>
<dbReference type="SMART" id="SM00365">
    <property type="entry name" value="LRR_SD22"/>
    <property type="match status" value="5"/>
</dbReference>
<evidence type="ECO:0000313" key="13">
    <source>
        <dbReference type="EMBL" id="KAK4780143.1"/>
    </source>
</evidence>
<dbReference type="InterPro" id="IPR042487">
    <property type="entry name" value="RuvBL1/2_DNA/RNA_bd_dom"/>
</dbReference>
<dbReference type="EC" id="3.6.4.12" evidence="3"/>
<dbReference type="Gene3D" id="2.40.50.360">
    <property type="entry name" value="RuvB-like helicase, domain II"/>
    <property type="match status" value="1"/>
</dbReference>
<dbReference type="InterPro" id="IPR032675">
    <property type="entry name" value="LRR_dom_sf"/>
</dbReference>
<keyword evidence="9" id="KW-0067">ATP-binding</keyword>
<dbReference type="Pfam" id="PF17856">
    <property type="entry name" value="TIP49_C"/>
    <property type="match status" value="1"/>
</dbReference>
<comment type="subcellular location">
    <subcellularLocation>
        <location evidence="1">Nucleus</location>
    </subcellularLocation>
</comment>
<dbReference type="Gene3D" id="1.10.8.60">
    <property type="match status" value="1"/>
</dbReference>
<dbReference type="PROSITE" id="PS51450">
    <property type="entry name" value="LRR"/>
    <property type="match status" value="2"/>
</dbReference>
<sequence length="916" mass="100806">MKIEEVQSTTKKQRVATHTHIKGLGLDVGGNALPMAAGFVGQAEAREAAGLVVDMIRQKKMAGRALLLAGPPGTGKTALALGISQELGSKVPFCPMVGSEVYSSEVKKTEVLMENFRRAIGLRIKENKEVYEGEVTELSPEETESVTGGYGKSISHVIVGLKTVKGTKQLKLDPTIYDSLLKEKVAVGDVIYIEANSGAVKRVGRSDAFATEFDLEAEEYVPLPKGEVHKKKEIVQDVTLHDLDAANAHPQGGQDILSLMGQMMKPRKTEITEKLRQEINKVVNRYIDEGVAELVPGVLFIDEVHMLDMECFSYLNRALESSLSPIVIFATNRGICNVRGTDMPSPHGIPVDLLDRLVIIRVQTYGPAEMVQIIAIRAQVEELVLDEESLVYLGEIGLRTSLRHAVQLLSPASVVAKMNGRDNICKADIGELTTLYLDAKTSGRLLQEQEDNSTPRPKGLIEGDVPAGGERLTMNRLTSDQVLEDSKASDAPSVTSLKLNQKALTDVSCLTDFRKLERLDLGFNNLVSLEDLRSCVHLKWLSVVQNKLQSLKGVEALSKLTVLNAGKNKLSSMDEVQSLVGIRALILNDNEIRSICMLDGMKELNTLVLSRNPIRNIGKSLVKVKCLTKLSLSNCELDDIGSSLKSCIELKELRLAHNNIKTLPAELMQNVKLQSVDLGNNLITRRSDLKVLKALSNMRNLNLLGNPIVENEKSAEKIRKALPNLQVFNAKPVNKSSKNLEHGVKGVDDFSLEKNVQEVKLIDRIEVKTKPKRPMEDRADKDDDSDLKKERKWKHHNNPQGALPKKDKQVPKQVGEPVEKKAKRKAKEVNSEIDIIDDAEIAFSDLFESGESDLPARGMERPEEINKLLKKSSSLAGPATFSSSRKKSKKSSFDPSLLGYSTVEVGMGGPSSWEDD</sequence>
<dbReference type="SMART" id="SM00369">
    <property type="entry name" value="LRR_TYP"/>
    <property type="match status" value="5"/>
</dbReference>
<comment type="caution">
    <text evidence="13">The sequence shown here is derived from an EMBL/GenBank/DDBJ whole genome shotgun (WGS) entry which is preliminary data.</text>
</comment>
<keyword evidence="8" id="KW-0347">Helicase</keyword>
<feature type="compositionally biased region" description="Basic and acidic residues" evidence="11">
    <location>
        <begin position="770"/>
        <end position="789"/>
    </location>
</feature>
<dbReference type="InterPro" id="IPR010339">
    <property type="entry name" value="TIP49_P-loop"/>
</dbReference>
<evidence type="ECO:0000313" key="14">
    <source>
        <dbReference type="Proteomes" id="UP001345219"/>
    </source>
</evidence>
<dbReference type="InterPro" id="IPR027238">
    <property type="entry name" value="RuvB-like"/>
</dbReference>
<evidence type="ECO:0000259" key="12">
    <source>
        <dbReference type="SMART" id="SM00382"/>
    </source>
</evidence>
<feature type="region of interest" description="Disordered" evidence="11">
    <location>
        <begin position="851"/>
        <end position="916"/>
    </location>
</feature>
<dbReference type="InterPro" id="IPR041048">
    <property type="entry name" value="RuvB-like_C"/>
</dbReference>
<evidence type="ECO:0000256" key="7">
    <source>
        <dbReference type="ARBA" id="ARBA00022801"/>
    </source>
</evidence>
<dbReference type="Proteomes" id="UP001345219">
    <property type="component" value="Chromosome 13"/>
</dbReference>
<keyword evidence="4" id="KW-0433">Leucine-rich repeat</keyword>
<organism evidence="13 14">
    <name type="scientific">Trapa incisa</name>
    <dbReference type="NCBI Taxonomy" id="236973"/>
    <lineage>
        <taxon>Eukaryota</taxon>
        <taxon>Viridiplantae</taxon>
        <taxon>Streptophyta</taxon>
        <taxon>Embryophyta</taxon>
        <taxon>Tracheophyta</taxon>
        <taxon>Spermatophyta</taxon>
        <taxon>Magnoliopsida</taxon>
        <taxon>eudicotyledons</taxon>
        <taxon>Gunneridae</taxon>
        <taxon>Pentapetalae</taxon>
        <taxon>rosids</taxon>
        <taxon>malvids</taxon>
        <taxon>Myrtales</taxon>
        <taxon>Lythraceae</taxon>
        <taxon>Trapa</taxon>
    </lineage>
</organism>